<accession>A0A7K3RY70</accession>
<comment type="caution">
    <text evidence="1">The sequence shown here is derived from an EMBL/GenBank/DDBJ whole genome shotgun (WGS) entry which is preliminary data.</text>
</comment>
<dbReference type="EMBL" id="JAAGMP010000771">
    <property type="protein sequence ID" value="NEC19973.1"/>
    <property type="molecule type" value="Genomic_DNA"/>
</dbReference>
<dbReference type="AlphaFoldDB" id="A0A7K3RY70"/>
<dbReference type="Pfam" id="PF19505">
    <property type="entry name" value="DUF6039"/>
    <property type="match status" value="2"/>
</dbReference>
<dbReference type="RefSeq" id="WP_164203430.1">
    <property type="nucleotide sequence ID" value="NZ_JAAGMP010000771.1"/>
</dbReference>
<evidence type="ECO:0000313" key="1">
    <source>
        <dbReference type="EMBL" id="NEC19973.1"/>
    </source>
</evidence>
<dbReference type="InterPro" id="IPR046102">
    <property type="entry name" value="DUF6039"/>
</dbReference>
<proteinExistence type="predicted"/>
<reference evidence="1 2" key="1">
    <citation type="submission" date="2020-01" db="EMBL/GenBank/DDBJ databases">
        <title>Insect and environment-associated Actinomycetes.</title>
        <authorList>
            <person name="Currrie C."/>
            <person name="Chevrette M."/>
            <person name="Carlson C."/>
            <person name="Stubbendieck R."/>
            <person name="Wendt-Pienkowski E."/>
        </authorList>
    </citation>
    <scope>NUCLEOTIDE SEQUENCE [LARGE SCALE GENOMIC DNA]</scope>
    <source>
        <strain evidence="1 2">SID7590</strain>
    </source>
</reference>
<dbReference type="Proteomes" id="UP000469670">
    <property type="component" value="Unassembled WGS sequence"/>
</dbReference>
<gene>
    <name evidence="1" type="ORF">G3I50_17160</name>
</gene>
<evidence type="ECO:0000313" key="2">
    <source>
        <dbReference type="Proteomes" id="UP000469670"/>
    </source>
</evidence>
<name>A0A7K3RY70_9ACTN</name>
<sequence length="271" mass="30090">MSASFASPEQKAERRVQIVPPAVHQAELAAGLLHSGNAGVVVQKVGQLKSEFRSEGRMFAREVAKHVNSQQTGNATAFVYEESFGYEDRIHFLIHLRSLDTYYDMVEMGDRDRAFRESIAKERVQADADSSAGAWDRLFVDGSVRSHVLLPWADRTEEPLNSANAGIVLLRSAAVGHGFRAESREVAQEIARDVNKRFAGEASVTLFDEAFGDAERVHWLLHLKDLTVYGRLREALAIEGRPGTFVDGSLTETALTPHHWGLYATRQQQSA</sequence>
<protein>
    <submittedName>
        <fullName evidence="1">Uncharacterized protein</fullName>
    </submittedName>
</protein>
<organism evidence="1 2">
    <name type="scientific">Streptomyces parvus</name>
    <dbReference type="NCBI Taxonomy" id="66428"/>
    <lineage>
        <taxon>Bacteria</taxon>
        <taxon>Bacillati</taxon>
        <taxon>Actinomycetota</taxon>
        <taxon>Actinomycetes</taxon>
        <taxon>Kitasatosporales</taxon>
        <taxon>Streptomycetaceae</taxon>
        <taxon>Streptomyces</taxon>
    </lineage>
</organism>